<dbReference type="Proteomes" id="UP000010816">
    <property type="component" value="Chromosome"/>
</dbReference>
<dbReference type="AlphaFoldDB" id="L0GYZ0"/>
<dbReference type="STRING" id="765912.Thimo_2453"/>
<dbReference type="HOGENOM" id="CLU_2959409_0_0_6"/>
<evidence type="ECO:0000313" key="3">
    <source>
        <dbReference type="Proteomes" id="UP000010816"/>
    </source>
</evidence>
<evidence type="ECO:0000313" key="2">
    <source>
        <dbReference type="EMBL" id="AGA91186.1"/>
    </source>
</evidence>
<proteinExistence type="predicted"/>
<gene>
    <name evidence="2" type="ORF">Thimo_2453</name>
</gene>
<evidence type="ECO:0000256" key="1">
    <source>
        <dbReference type="SAM" id="MobiDB-lite"/>
    </source>
</evidence>
<organism evidence="2 3">
    <name type="scientific">Thioflavicoccus mobilis 8321</name>
    <dbReference type="NCBI Taxonomy" id="765912"/>
    <lineage>
        <taxon>Bacteria</taxon>
        <taxon>Pseudomonadati</taxon>
        <taxon>Pseudomonadota</taxon>
        <taxon>Gammaproteobacteria</taxon>
        <taxon>Chromatiales</taxon>
        <taxon>Chromatiaceae</taxon>
        <taxon>Thioflavicoccus</taxon>
    </lineage>
</organism>
<dbReference type="EMBL" id="CP003051">
    <property type="protein sequence ID" value="AGA91186.1"/>
    <property type="molecule type" value="Genomic_DNA"/>
</dbReference>
<protein>
    <submittedName>
        <fullName evidence="2">Uncharacterized protein</fullName>
    </submittedName>
</protein>
<keyword evidence="3" id="KW-1185">Reference proteome</keyword>
<feature type="region of interest" description="Disordered" evidence="1">
    <location>
        <begin position="38"/>
        <end position="59"/>
    </location>
</feature>
<accession>L0GYZ0</accession>
<sequence length="59" mass="6462">MILEMAWRVPTDGADKKMSGLYRLAAAIDGTALLTLADSQTNPDNYPENPANDERVSPR</sequence>
<name>L0GYZ0_9GAMM</name>
<dbReference type="KEGG" id="tmb:Thimo_2453"/>
<reference evidence="2 3" key="1">
    <citation type="submission" date="2011-09" db="EMBL/GenBank/DDBJ databases">
        <title>Complete sequence of chromosome of Thioflavicoccus mobilis 8321.</title>
        <authorList>
            <consortium name="US DOE Joint Genome Institute"/>
            <person name="Lucas S."/>
            <person name="Han J."/>
            <person name="Lapidus A."/>
            <person name="Cheng J.-F."/>
            <person name="Goodwin L."/>
            <person name="Pitluck S."/>
            <person name="Peters L."/>
            <person name="Ovchinnikova G."/>
            <person name="Lu M."/>
            <person name="Detter J.C."/>
            <person name="Han C."/>
            <person name="Tapia R."/>
            <person name="Land M."/>
            <person name="Hauser L."/>
            <person name="Kyrpides N."/>
            <person name="Ivanova N."/>
            <person name="Pagani I."/>
            <person name="Vogl K."/>
            <person name="Liu Z."/>
            <person name="Imhoff J."/>
            <person name="Thiel V."/>
            <person name="Frigaard N.-U."/>
            <person name="Bryant D."/>
            <person name="Woyke T."/>
        </authorList>
    </citation>
    <scope>NUCLEOTIDE SEQUENCE [LARGE SCALE GENOMIC DNA]</scope>
    <source>
        <strain evidence="2 3">8321</strain>
    </source>
</reference>